<proteinExistence type="predicted"/>
<name>I3VZG1_9MICC</name>
<dbReference type="SUPFAM" id="SSF46955">
    <property type="entry name" value="Putative DNA-binding domain"/>
    <property type="match status" value="1"/>
</dbReference>
<organism evidence="2">
    <name type="scientific">Arthrobacter sp. 31.31</name>
    <dbReference type="NCBI Taxonomy" id="347202"/>
    <lineage>
        <taxon>Bacteria</taxon>
        <taxon>Bacillati</taxon>
        <taxon>Actinomycetota</taxon>
        <taxon>Actinomycetes</taxon>
        <taxon>Micrococcales</taxon>
        <taxon>Micrococcaceae</taxon>
        <taxon>Arthrobacter</taxon>
    </lineage>
</organism>
<dbReference type="NCBIfam" id="TIGR01764">
    <property type="entry name" value="excise"/>
    <property type="match status" value="1"/>
</dbReference>
<dbReference type="Pfam" id="PF12728">
    <property type="entry name" value="HTH_17"/>
    <property type="match status" value="1"/>
</dbReference>
<keyword evidence="2" id="KW-0614">Plasmid</keyword>
<sequence>MEWGSALVDRKYLDALFGAYPERMNVQQLAEALNQSKQTTYKWLQHGVIPAYQIEKTWLISRDEVRDWVWENRNTLREGGTPAPNEDQDQA</sequence>
<dbReference type="GO" id="GO:0003677">
    <property type="term" value="F:DNA binding"/>
    <property type="evidence" value="ECO:0007669"/>
    <property type="project" value="InterPro"/>
</dbReference>
<dbReference type="InterPro" id="IPR010093">
    <property type="entry name" value="SinI_DNA-bd"/>
</dbReference>
<dbReference type="InterPro" id="IPR041657">
    <property type="entry name" value="HTH_17"/>
</dbReference>
<feature type="domain" description="Helix-turn-helix" evidence="1">
    <location>
        <begin position="24"/>
        <end position="73"/>
    </location>
</feature>
<accession>I3VZG1</accession>
<dbReference type="InterPro" id="IPR009061">
    <property type="entry name" value="DNA-bd_dom_put_sf"/>
</dbReference>
<evidence type="ECO:0000313" key="2">
    <source>
        <dbReference type="EMBL" id="AFK88738.1"/>
    </source>
</evidence>
<dbReference type="EMBL" id="JQ418520">
    <property type="protein sequence ID" value="AFK88738.1"/>
    <property type="molecule type" value="Genomic_DNA"/>
</dbReference>
<protein>
    <submittedName>
        <fullName evidence="2">DNA binding domain, excisionase family</fullName>
    </submittedName>
</protein>
<dbReference type="Gene3D" id="1.10.260.40">
    <property type="entry name" value="lambda repressor-like DNA-binding domains"/>
    <property type="match status" value="1"/>
</dbReference>
<geneLocation type="plasmid" evidence="2">
    <name>p3132-53</name>
</geneLocation>
<dbReference type="InterPro" id="IPR010982">
    <property type="entry name" value="Lambda_DNA-bd_dom_sf"/>
</dbReference>
<dbReference type="AlphaFoldDB" id="I3VZG1"/>
<reference evidence="2" key="1">
    <citation type="submission" date="2012-01" db="EMBL/GenBank/DDBJ databases">
        <authorList>
            <person name="Summers A.O."/>
            <person name="Wireman J."/>
            <person name="Sale K."/>
        </authorList>
    </citation>
    <scope>NUCLEOTIDE SEQUENCE</scope>
    <source>
        <strain evidence="2">31-32</strain>
        <plasmid evidence="2">p3132-53</plasmid>
    </source>
</reference>
<evidence type="ECO:0000259" key="1">
    <source>
        <dbReference type="Pfam" id="PF12728"/>
    </source>
</evidence>